<keyword evidence="1" id="KW-0472">Membrane</keyword>
<name>A0A1H3HN10_9GAMM</name>
<feature type="transmembrane region" description="Helical" evidence="1">
    <location>
        <begin position="175"/>
        <end position="199"/>
    </location>
</feature>
<accession>A0A1H3HN10</accession>
<sequence>MNLQVKQPNKFPDECTLNQAIDLFYQKNGFGPIVGDREPLTVGVYTGCLIVPMPNIGVRHKYLKYHDIHHILTGYTVGRIGEGEVSAWELGTGSMFSHPILGIMNLIALSTGFFLEPKRMLQAYKLGLKSSNNYDLKTRIWLDSHADEITIRELVQLKLAHKPKIFLHWLRWIEFAVYLSAAILIHAIVVIPALILRIVSYLLAGEPFIEIIKPAKRSDLY</sequence>
<protein>
    <recommendedName>
        <fullName evidence="4">Coenzyme Q (Ubiquinone) biosynthesis protein Coq4</fullName>
    </recommendedName>
</protein>
<dbReference type="AlphaFoldDB" id="A0A1H3HN10"/>
<evidence type="ECO:0008006" key="4">
    <source>
        <dbReference type="Google" id="ProtNLM"/>
    </source>
</evidence>
<gene>
    <name evidence="2" type="ORF">SAMN05421643_104165</name>
</gene>
<organism evidence="2 3">
    <name type="scientific">Acinetobacter kyonggiensis</name>
    <dbReference type="NCBI Taxonomy" id="595670"/>
    <lineage>
        <taxon>Bacteria</taxon>
        <taxon>Pseudomonadati</taxon>
        <taxon>Pseudomonadota</taxon>
        <taxon>Gammaproteobacteria</taxon>
        <taxon>Moraxellales</taxon>
        <taxon>Moraxellaceae</taxon>
        <taxon>Acinetobacter</taxon>
    </lineage>
</organism>
<evidence type="ECO:0000313" key="2">
    <source>
        <dbReference type="EMBL" id="SDY16059.1"/>
    </source>
</evidence>
<keyword evidence="1" id="KW-1133">Transmembrane helix</keyword>
<proteinExistence type="predicted"/>
<keyword evidence="1" id="KW-0812">Transmembrane</keyword>
<keyword evidence="3" id="KW-1185">Reference proteome</keyword>
<dbReference type="STRING" id="595670.SAMN05421643_104165"/>
<evidence type="ECO:0000313" key="3">
    <source>
        <dbReference type="Proteomes" id="UP000199035"/>
    </source>
</evidence>
<dbReference type="RefSeq" id="WP_092688335.1">
    <property type="nucleotide sequence ID" value="NZ_FNPK01000004.1"/>
</dbReference>
<dbReference type="Proteomes" id="UP000199035">
    <property type="component" value="Unassembled WGS sequence"/>
</dbReference>
<reference evidence="3" key="1">
    <citation type="submission" date="2016-10" db="EMBL/GenBank/DDBJ databases">
        <authorList>
            <person name="Varghese N."/>
            <person name="Submissions S."/>
        </authorList>
    </citation>
    <scope>NUCLEOTIDE SEQUENCE [LARGE SCALE GENOMIC DNA]</scope>
    <source>
        <strain evidence="3">ANC 5109</strain>
    </source>
</reference>
<evidence type="ECO:0000256" key="1">
    <source>
        <dbReference type="SAM" id="Phobius"/>
    </source>
</evidence>
<dbReference type="EMBL" id="FNPK01000004">
    <property type="protein sequence ID" value="SDY16059.1"/>
    <property type="molecule type" value="Genomic_DNA"/>
</dbReference>